<evidence type="ECO:0000256" key="1">
    <source>
        <dbReference type="ARBA" id="ARBA00004651"/>
    </source>
</evidence>
<feature type="transmembrane region" description="Helical" evidence="8">
    <location>
        <begin position="352"/>
        <end position="372"/>
    </location>
</feature>
<feature type="transmembrane region" description="Helical" evidence="8">
    <location>
        <begin position="115"/>
        <end position="133"/>
    </location>
</feature>
<dbReference type="GO" id="GO:0005886">
    <property type="term" value="C:plasma membrane"/>
    <property type="evidence" value="ECO:0007669"/>
    <property type="project" value="UniProtKB-SubCell"/>
</dbReference>
<feature type="transmembrane region" description="Helical" evidence="8">
    <location>
        <begin position="140"/>
        <end position="161"/>
    </location>
</feature>
<feature type="transmembrane region" description="Helical" evidence="8">
    <location>
        <begin position="73"/>
        <end position="95"/>
    </location>
</feature>
<evidence type="ECO:0000256" key="7">
    <source>
        <dbReference type="SAM" id="MobiDB-lite"/>
    </source>
</evidence>
<keyword evidence="3" id="KW-1003">Cell membrane</keyword>
<dbReference type="PANTHER" id="PTHR30250:SF10">
    <property type="entry name" value="LIPOPOLYSACCHARIDE BIOSYNTHESIS PROTEIN WZXC"/>
    <property type="match status" value="1"/>
</dbReference>
<name>A0A2S6N1A8_9HYPH</name>
<comment type="caution">
    <text evidence="9">The sequence shown here is derived from an EMBL/GenBank/DDBJ whole genome shotgun (WGS) entry which is preliminary data.</text>
</comment>
<feature type="transmembrane region" description="Helical" evidence="8">
    <location>
        <begin position="322"/>
        <end position="340"/>
    </location>
</feature>
<feature type="transmembrane region" description="Helical" evidence="8">
    <location>
        <begin position="441"/>
        <end position="461"/>
    </location>
</feature>
<evidence type="ECO:0000313" key="10">
    <source>
        <dbReference type="Proteomes" id="UP000239089"/>
    </source>
</evidence>
<evidence type="ECO:0000256" key="8">
    <source>
        <dbReference type="SAM" id="Phobius"/>
    </source>
</evidence>
<keyword evidence="5 8" id="KW-1133">Transmembrane helix</keyword>
<feature type="transmembrane region" description="Helical" evidence="8">
    <location>
        <begin position="167"/>
        <end position="187"/>
    </location>
</feature>
<feature type="transmembrane region" description="Helical" evidence="8">
    <location>
        <begin position="40"/>
        <end position="61"/>
    </location>
</feature>
<accession>A0A2S6N1A8</accession>
<proteinExistence type="inferred from homology"/>
<dbReference type="InterPro" id="IPR050833">
    <property type="entry name" value="Poly_Biosynth_Transport"/>
</dbReference>
<keyword evidence="6 8" id="KW-0472">Membrane</keyword>
<evidence type="ECO:0000256" key="3">
    <source>
        <dbReference type="ARBA" id="ARBA00022475"/>
    </source>
</evidence>
<dbReference type="CDD" id="cd13127">
    <property type="entry name" value="MATE_tuaB_like"/>
    <property type="match status" value="1"/>
</dbReference>
<feature type="transmembrane region" description="Helical" evidence="8">
    <location>
        <begin position="378"/>
        <end position="397"/>
    </location>
</feature>
<sequence length="555" mass="57977">MTPLHRSFVLSAVERYANIVILFFTTAALARLLSPEEFGVYAVVGAVTTVIALTTHEFGGANNIIQKAELSDLYVRTAFTVTFALSIAMGLGLYLMADAIGGWFKVEGVGAGVKIAALGFAVTPFSTIALALFRRDLMFGVIAVGNFVGSVAFAATSVVLALKGYSYLAPVWGQIAGSAAQALYFIWARRSLRIFAPSLEGHREVIHFGLYSSGLALINMVFNTAPQFLLARILGFGAVGLYSRAVTITQLFDRLVGQAIGPAVMPAVASQTRAGEDLKLIYLKSIALMSALQWPFLLSVAILARPLIELWLGPTWLDAAPLVGWLSAGSLALFAGYLTYPILVAAGHVRDALTSALISLPPSLMVMFASSFFGIEAVAASTLLTMPFQAAVSMFFICRRLDVEVAEIARALRKSALVATACGCAAAVGAAALQAGWLGPLASLAVGGVLVAFAWLAALAATDHPLLTEVVAACGGSIPSFGRAAASAPAPVVRPQRDKAEAGGPGMSKETDVNSAATRGSLTPTTSEPKIISLAEACRTPRPSSGAFNTGERRG</sequence>
<feature type="compositionally biased region" description="Polar residues" evidence="7">
    <location>
        <begin position="513"/>
        <end position="528"/>
    </location>
</feature>
<feature type="transmembrane region" description="Helical" evidence="8">
    <location>
        <begin position="281"/>
        <end position="302"/>
    </location>
</feature>
<protein>
    <recommendedName>
        <fullName evidence="11">Polysaccharide biosynthesis protein C-terminal domain-containing protein</fullName>
    </recommendedName>
</protein>
<dbReference type="Proteomes" id="UP000239089">
    <property type="component" value="Unassembled WGS sequence"/>
</dbReference>
<feature type="region of interest" description="Disordered" evidence="7">
    <location>
        <begin position="489"/>
        <end position="555"/>
    </location>
</feature>
<dbReference type="EMBL" id="NHSJ01000111">
    <property type="protein sequence ID" value="PPQ28376.1"/>
    <property type="molecule type" value="Genomic_DNA"/>
</dbReference>
<evidence type="ECO:0000256" key="5">
    <source>
        <dbReference type="ARBA" id="ARBA00022989"/>
    </source>
</evidence>
<dbReference type="PANTHER" id="PTHR30250">
    <property type="entry name" value="PST FAMILY PREDICTED COLANIC ACID TRANSPORTER"/>
    <property type="match status" value="1"/>
</dbReference>
<dbReference type="OrthoDB" id="7356923at2"/>
<organism evidence="9 10">
    <name type="scientific">Rhodoblastus sphagnicola</name>
    <dbReference type="NCBI Taxonomy" id="333368"/>
    <lineage>
        <taxon>Bacteria</taxon>
        <taxon>Pseudomonadati</taxon>
        <taxon>Pseudomonadota</taxon>
        <taxon>Alphaproteobacteria</taxon>
        <taxon>Hyphomicrobiales</taxon>
        <taxon>Rhodoblastaceae</taxon>
        <taxon>Rhodoblastus</taxon>
    </lineage>
</organism>
<evidence type="ECO:0000256" key="6">
    <source>
        <dbReference type="ARBA" id="ARBA00023136"/>
    </source>
</evidence>
<comment type="subcellular location">
    <subcellularLocation>
        <location evidence="1">Cell membrane</location>
        <topology evidence="1">Multi-pass membrane protein</topology>
    </subcellularLocation>
</comment>
<feature type="transmembrane region" description="Helical" evidence="8">
    <location>
        <begin position="417"/>
        <end position="435"/>
    </location>
</feature>
<evidence type="ECO:0000313" key="9">
    <source>
        <dbReference type="EMBL" id="PPQ28376.1"/>
    </source>
</evidence>
<reference evidence="9 10" key="1">
    <citation type="journal article" date="2018" name="Arch. Microbiol.">
        <title>New insights into the metabolic potential of the phototrophic purple bacterium Rhodopila globiformis DSM 161(T) from its draft genome sequence and evidence for a vanadium-dependent nitrogenase.</title>
        <authorList>
            <person name="Imhoff J.F."/>
            <person name="Rahn T."/>
            <person name="Kunzel S."/>
            <person name="Neulinger S.C."/>
        </authorList>
    </citation>
    <scope>NUCLEOTIDE SEQUENCE [LARGE SCALE GENOMIC DNA]</scope>
    <source>
        <strain evidence="9 10">DSM 16996</strain>
    </source>
</reference>
<feature type="transmembrane region" description="Helical" evidence="8">
    <location>
        <begin position="16"/>
        <end position="34"/>
    </location>
</feature>
<keyword evidence="4 8" id="KW-0812">Transmembrane</keyword>
<dbReference type="AlphaFoldDB" id="A0A2S6N1A8"/>
<gene>
    <name evidence="9" type="ORF">CCR94_18030</name>
</gene>
<keyword evidence="10" id="KW-1185">Reference proteome</keyword>
<evidence type="ECO:0000256" key="2">
    <source>
        <dbReference type="ARBA" id="ARBA00007430"/>
    </source>
</evidence>
<dbReference type="RefSeq" id="WP_104509235.1">
    <property type="nucleotide sequence ID" value="NZ_JACIGC010000026.1"/>
</dbReference>
<evidence type="ECO:0008006" key="11">
    <source>
        <dbReference type="Google" id="ProtNLM"/>
    </source>
</evidence>
<comment type="similarity">
    <text evidence="2">Belongs to the polysaccharide synthase family.</text>
</comment>
<dbReference type="Pfam" id="PF13440">
    <property type="entry name" value="Polysacc_synt_3"/>
    <property type="match status" value="1"/>
</dbReference>
<evidence type="ECO:0000256" key="4">
    <source>
        <dbReference type="ARBA" id="ARBA00022692"/>
    </source>
</evidence>